<dbReference type="InterPro" id="IPR019606">
    <property type="entry name" value="GerMN"/>
</dbReference>
<gene>
    <name evidence="3" type="ORF">JOE57_000468</name>
</gene>
<evidence type="ECO:0000259" key="2">
    <source>
        <dbReference type="SMART" id="SM00909"/>
    </source>
</evidence>
<dbReference type="Pfam" id="PF25976">
    <property type="entry name" value="LpqB_N"/>
    <property type="match status" value="1"/>
</dbReference>
<dbReference type="Pfam" id="PF10647">
    <property type="entry name" value="Gmad1"/>
    <property type="match status" value="1"/>
</dbReference>
<dbReference type="Proteomes" id="UP000704762">
    <property type="component" value="Unassembled WGS sequence"/>
</dbReference>
<name>A0ABS2RG93_9ACTN</name>
<evidence type="ECO:0000256" key="1">
    <source>
        <dbReference type="SAM" id="SignalP"/>
    </source>
</evidence>
<feature type="domain" description="GerMN" evidence="2">
    <location>
        <begin position="200"/>
        <end position="296"/>
    </location>
</feature>
<dbReference type="SUPFAM" id="SSF82171">
    <property type="entry name" value="DPP6 N-terminal domain-like"/>
    <property type="match status" value="1"/>
</dbReference>
<proteinExistence type="predicted"/>
<dbReference type="Pfam" id="PF10646">
    <property type="entry name" value="Germane"/>
    <property type="match status" value="1"/>
</dbReference>
<dbReference type="InterPro" id="IPR018910">
    <property type="entry name" value="LpqB_C"/>
</dbReference>
<feature type="chain" id="PRO_5045480968" description="GerMN domain-containing protein" evidence="1">
    <location>
        <begin position="24"/>
        <end position="590"/>
    </location>
</feature>
<keyword evidence="1" id="KW-0732">Signal</keyword>
<dbReference type="EMBL" id="JAFBCF010000001">
    <property type="protein sequence ID" value="MBM7797547.1"/>
    <property type="molecule type" value="Genomic_DNA"/>
</dbReference>
<comment type="caution">
    <text evidence="3">The sequence shown here is derived from an EMBL/GenBank/DDBJ whole genome shotgun (WGS) entry which is preliminary data.</text>
</comment>
<accession>A0ABS2RG93</accession>
<evidence type="ECO:0000313" key="3">
    <source>
        <dbReference type="EMBL" id="MBM7797547.1"/>
    </source>
</evidence>
<organism evidence="3 4">
    <name type="scientific">Microlunatus panaciterrae</name>
    <dbReference type="NCBI Taxonomy" id="400768"/>
    <lineage>
        <taxon>Bacteria</taxon>
        <taxon>Bacillati</taxon>
        <taxon>Actinomycetota</taxon>
        <taxon>Actinomycetes</taxon>
        <taxon>Propionibacteriales</taxon>
        <taxon>Propionibacteriaceae</taxon>
        <taxon>Microlunatus</taxon>
    </lineage>
</organism>
<feature type="signal peptide" evidence="1">
    <location>
        <begin position="1"/>
        <end position="23"/>
    </location>
</feature>
<dbReference type="SMART" id="SM00909">
    <property type="entry name" value="Germane"/>
    <property type="match status" value="1"/>
</dbReference>
<evidence type="ECO:0000313" key="4">
    <source>
        <dbReference type="Proteomes" id="UP000704762"/>
    </source>
</evidence>
<dbReference type="RefSeq" id="WP_204916215.1">
    <property type="nucleotide sequence ID" value="NZ_BAAAQP010000011.1"/>
</dbReference>
<dbReference type="PROSITE" id="PS51257">
    <property type="entry name" value="PROKAR_LIPOPROTEIN"/>
    <property type="match status" value="1"/>
</dbReference>
<sequence>MRTRGLRALLCAFLGLLCAALLSGCISVPTSGTVKKVEGAGRTADKGFEIEGQPPRPGDQPKVIVDGFLQAMASYQAGYPVARQYLTKAAAESWRPEDGVAIYTGGPPTVQGDSVVLQATLSASLGADKAYTQRSRPFSHDFRVVKQGSEWRISNPPDGLILSQYKFNQFYRSYNLYFFDPQYRSLVPDPIFLPREVPIESALVQALLRGPTDWLKPSVVSVIPPKTSLSVQSVSVTDGVAEVNLSDDIMPLTEDQRSLMAAQVIWTLRQVDDSFGRPAISGVRFRVNGTPYPITKDQLPGDGPVPIDALDRYGPVPGNTSLALYGVTDKHVVKVDESKDPPQLIPVPGPLGQNRFRIDDLAVSGDGKSIAVVTNNRTMLRSGPAGQDPVVRMQGASDVLRPQFSRYDELWAIGRTNGRQGLVVIKGDKSVPVDAKALAGSDIRAFKIAPDGVRIALIRQVGNRSELGLARITRADSLTVDGWRAIKLTGTGTAGLSQLIDVSWVTPTTMMILGAGSPDVSVVPIRLDQDASQVLQVGLSDEWDAVALATSAAATNKALVLGRNSRSWRFQGEGSWPSFSDKLSALAYPG</sequence>
<reference evidence="3 4" key="1">
    <citation type="submission" date="2021-01" db="EMBL/GenBank/DDBJ databases">
        <title>Sequencing the genomes of 1000 actinobacteria strains.</title>
        <authorList>
            <person name="Klenk H.-P."/>
        </authorList>
    </citation>
    <scope>NUCLEOTIDE SEQUENCE [LARGE SCALE GENOMIC DNA]</scope>
    <source>
        <strain evidence="3 4">DSM 18662</strain>
    </source>
</reference>
<dbReference type="InterPro" id="IPR059026">
    <property type="entry name" value="LpqB_N"/>
</dbReference>
<keyword evidence="4" id="KW-1185">Reference proteome</keyword>
<protein>
    <recommendedName>
        <fullName evidence="2">GerMN domain-containing protein</fullName>
    </recommendedName>
</protein>